<dbReference type="AlphaFoldDB" id="A0ABD1BRH6"/>
<keyword evidence="7" id="KW-1185">Reference proteome</keyword>
<dbReference type="InterPro" id="IPR045058">
    <property type="entry name" value="GIMA/IAN/Toc"/>
</dbReference>
<dbReference type="Gene3D" id="3.40.50.300">
    <property type="entry name" value="P-loop containing nucleotide triphosphate hydrolases"/>
    <property type="match status" value="1"/>
</dbReference>
<reference evidence="6 7" key="1">
    <citation type="submission" date="2024-04" db="EMBL/GenBank/DDBJ databases">
        <title>Genome assembly C_amara_ONT_v2.</title>
        <authorList>
            <person name="Yant L."/>
            <person name="Moore C."/>
            <person name="Slenker M."/>
        </authorList>
    </citation>
    <scope>NUCLEOTIDE SEQUENCE [LARGE SCALE GENOMIC DNA]</scope>
    <source>
        <tissue evidence="6">Leaf</tissue>
    </source>
</reference>
<dbReference type="InterPro" id="IPR027417">
    <property type="entry name" value="P-loop_NTPase"/>
</dbReference>
<proteinExistence type="inferred from homology"/>
<comment type="similarity">
    <text evidence="1">Belongs to the TRAFAC class TrmE-Era-EngA-EngB-Septin-like GTPase superfamily. AIG1/Toc34/Toc159-like paraseptin GTPase family. IAN subfamily.</text>
</comment>
<dbReference type="CDD" id="cd01852">
    <property type="entry name" value="AIG1"/>
    <property type="match status" value="1"/>
</dbReference>
<organism evidence="6 7">
    <name type="scientific">Cardamine amara subsp. amara</name>
    <dbReference type="NCBI Taxonomy" id="228776"/>
    <lineage>
        <taxon>Eukaryota</taxon>
        <taxon>Viridiplantae</taxon>
        <taxon>Streptophyta</taxon>
        <taxon>Embryophyta</taxon>
        <taxon>Tracheophyta</taxon>
        <taxon>Spermatophyta</taxon>
        <taxon>Magnoliopsida</taxon>
        <taxon>eudicotyledons</taxon>
        <taxon>Gunneridae</taxon>
        <taxon>Pentapetalae</taxon>
        <taxon>rosids</taxon>
        <taxon>malvids</taxon>
        <taxon>Brassicales</taxon>
        <taxon>Brassicaceae</taxon>
        <taxon>Cardamineae</taxon>
        <taxon>Cardamine</taxon>
    </lineage>
</organism>
<evidence type="ECO:0000313" key="7">
    <source>
        <dbReference type="Proteomes" id="UP001558713"/>
    </source>
</evidence>
<dbReference type="GO" id="GO:0005525">
    <property type="term" value="F:GTP binding"/>
    <property type="evidence" value="ECO:0007669"/>
    <property type="project" value="UniProtKB-KW"/>
</dbReference>
<keyword evidence="4" id="KW-0175">Coiled coil</keyword>
<keyword evidence="2" id="KW-0547">Nucleotide-binding</keyword>
<dbReference type="EMBL" id="JBANAX010000173">
    <property type="protein sequence ID" value="KAL1219714.1"/>
    <property type="molecule type" value="Genomic_DNA"/>
</dbReference>
<name>A0ABD1BRH6_CARAN</name>
<dbReference type="Proteomes" id="UP001558713">
    <property type="component" value="Unassembled WGS sequence"/>
</dbReference>
<sequence>MASSSQPIKNIVLVGRAGNGKSATGNSLIGRNMFTSGSQATGVTMTCQTFRAVTNHQIINVIDTPGLFDLVTSPAFVSKEILRCLALAEEGLHAVLLVLSTRTRMTKEEEDSLYTLQEIFGAKVLDYLIVVFTGGDELQSNNQTLEAYLSTCPEFLLRMFTLCGNRRVVFDNRTKDEDKKKKQIEKLLEHVVAIERNNHGKPFTEDMHRQIQEENKKLKEKEKEVAKYFEEKAEIERENKRLKESYDRKLMEMEKLLAEKIRDAWEARQNMMLLLDNNERYQKRCNIM</sequence>
<dbReference type="PROSITE" id="PS51720">
    <property type="entry name" value="G_AIG1"/>
    <property type="match status" value="1"/>
</dbReference>
<dbReference type="PANTHER" id="PTHR10903">
    <property type="entry name" value="GTPASE, IMAP FAMILY MEMBER-RELATED"/>
    <property type="match status" value="1"/>
</dbReference>
<dbReference type="SUPFAM" id="SSF52540">
    <property type="entry name" value="P-loop containing nucleoside triphosphate hydrolases"/>
    <property type="match status" value="1"/>
</dbReference>
<protein>
    <submittedName>
        <fullName evidence="6">Immune-associated nucleotide-binding protein 4</fullName>
    </submittedName>
</protein>
<dbReference type="Pfam" id="PF04548">
    <property type="entry name" value="AIG1"/>
    <property type="match status" value="1"/>
</dbReference>
<gene>
    <name evidence="6" type="ORF">V5N11_032361</name>
</gene>
<evidence type="ECO:0000256" key="1">
    <source>
        <dbReference type="ARBA" id="ARBA00008535"/>
    </source>
</evidence>
<keyword evidence="3" id="KW-0342">GTP-binding</keyword>
<evidence type="ECO:0000259" key="5">
    <source>
        <dbReference type="PROSITE" id="PS51720"/>
    </source>
</evidence>
<evidence type="ECO:0000256" key="4">
    <source>
        <dbReference type="SAM" id="Coils"/>
    </source>
</evidence>
<dbReference type="PANTHER" id="PTHR10903:SF146">
    <property type="entry name" value="AIG1-LIKE PROTEIN_ 48352-49494-RELATED"/>
    <property type="match status" value="1"/>
</dbReference>
<evidence type="ECO:0000256" key="2">
    <source>
        <dbReference type="ARBA" id="ARBA00022741"/>
    </source>
</evidence>
<evidence type="ECO:0000313" key="6">
    <source>
        <dbReference type="EMBL" id="KAL1219714.1"/>
    </source>
</evidence>
<accession>A0ABD1BRH6</accession>
<dbReference type="FunFam" id="3.40.50.300:FF:000840">
    <property type="entry name" value="Immune-associated nucleotide-binding protein 9"/>
    <property type="match status" value="1"/>
</dbReference>
<feature type="coiled-coil region" evidence="4">
    <location>
        <begin position="204"/>
        <end position="263"/>
    </location>
</feature>
<feature type="domain" description="AIG1-type G" evidence="5">
    <location>
        <begin position="6"/>
        <end position="212"/>
    </location>
</feature>
<comment type="caution">
    <text evidence="6">The sequence shown here is derived from an EMBL/GenBank/DDBJ whole genome shotgun (WGS) entry which is preliminary data.</text>
</comment>
<evidence type="ECO:0000256" key="3">
    <source>
        <dbReference type="ARBA" id="ARBA00023134"/>
    </source>
</evidence>
<dbReference type="InterPro" id="IPR006703">
    <property type="entry name" value="G_AIG1"/>
</dbReference>